<feature type="binding site" evidence="1">
    <location>
        <position position="62"/>
    </location>
    <ligand>
        <name>heme b</name>
        <dbReference type="ChEBI" id="CHEBI:60344"/>
    </ligand>
</feature>
<dbReference type="InterPro" id="IPR012674">
    <property type="entry name" value="Calycin"/>
</dbReference>
<comment type="cofactor">
    <cofactor evidence="1">
        <name>heme b</name>
        <dbReference type="ChEBI" id="CHEBI:60344"/>
    </cofactor>
    <text evidence="1">Binds 1 heme b group per subunit, that coordinates a highly solvent-exposed Fe(III) atom.</text>
</comment>
<comment type="catalytic activity">
    <reaction evidence="1">
        <text>peroxynitrite = nitrate</text>
        <dbReference type="Rhea" id="RHEA:63116"/>
        <dbReference type="ChEBI" id="CHEBI:17632"/>
        <dbReference type="ChEBI" id="CHEBI:25941"/>
    </reaction>
</comment>
<proteinExistence type="inferred from homology"/>
<dbReference type="InterPro" id="IPR045165">
    <property type="entry name" value="Nitrobindin"/>
</dbReference>
<dbReference type="EC" id="5.99.-.-" evidence="1"/>
<keyword evidence="1" id="KW-0349">Heme</keyword>
<feature type="binding site" description="axial binding residue" evidence="1">
    <location>
        <position position="203"/>
    </location>
    <ligand>
        <name>heme b</name>
        <dbReference type="ChEBI" id="CHEBI:60344"/>
    </ligand>
    <ligandPart>
        <name>Fe</name>
        <dbReference type="ChEBI" id="CHEBI:18248"/>
    </ligandPart>
</feature>
<dbReference type="CDD" id="cd07828">
    <property type="entry name" value="lipocalin_heme-bd-THAP4-like"/>
    <property type="match status" value="1"/>
</dbReference>
<dbReference type="EMBL" id="BONU01000003">
    <property type="protein sequence ID" value="GIG72374.1"/>
    <property type="molecule type" value="Genomic_DNA"/>
</dbReference>
<dbReference type="InterPro" id="IPR022939">
    <property type="entry name" value="Nb(III)_bact/plant"/>
</dbReference>
<organism evidence="3 4">
    <name type="scientific">Planosporangium flavigriseum</name>
    <dbReference type="NCBI Taxonomy" id="373681"/>
    <lineage>
        <taxon>Bacteria</taxon>
        <taxon>Bacillati</taxon>
        <taxon>Actinomycetota</taxon>
        <taxon>Actinomycetes</taxon>
        <taxon>Micromonosporales</taxon>
        <taxon>Micromonosporaceae</taxon>
        <taxon>Planosporangium</taxon>
    </lineage>
</organism>
<dbReference type="Pfam" id="PF08768">
    <property type="entry name" value="THAP4_heme-bd"/>
    <property type="match status" value="1"/>
</dbReference>
<dbReference type="Gene3D" id="2.40.128.20">
    <property type="match status" value="1"/>
</dbReference>
<evidence type="ECO:0000259" key="2">
    <source>
        <dbReference type="Pfam" id="PF08768"/>
    </source>
</evidence>
<protein>
    <recommendedName>
        <fullName evidence="1">Peroxynitrite isomerase</fullName>
        <ecNumber evidence="1">5.99.-.-</ecNumber>
    </recommendedName>
    <alternativeName>
        <fullName evidence="1">Ferric nitrobindin</fullName>
        <shortName evidence="1">Nb(III)</shortName>
    </alternativeName>
</protein>
<feature type="binding site" evidence="1">
    <location>
        <position position="171"/>
    </location>
    <ligand>
        <name>heme b</name>
        <dbReference type="ChEBI" id="CHEBI:60344"/>
    </ligand>
</feature>
<name>A0A8J3LJC8_9ACTN</name>
<dbReference type="PANTHER" id="PTHR15854:SF4">
    <property type="entry name" value="PEROXYNITRITE ISOMERASE THAP4"/>
    <property type="match status" value="1"/>
</dbReference>
<dbReference type="InterPro" id="IPR014878">
    <property type="entry name" value="THAP4-like_heme-bd"/>
</dbReference>
<dbReference type="GO" id="GO:0062213">
    <property type="term" value="F:peroxynitrite isomerase activity"/>
    <property type="evidence" value="ECO:0007669"/>
    <property type="project" value="UniProtKB-UniRule"/>
</dbReference>
<comment type="caution">
    <text evidence="3">The sequence shown here is derived from an EMBL/GenBank/DDBJ whole genome shotgun (WGS) entry which is preliminary data.</text>
</comment>
<dbReference type="Proteomes" id="UP000653674">
    <property type="component" value="Unassembled WGS sequence"/>
</dbReference>
<feature type="domain" description="THAP4-like heme-binding" evidence="2">
    <location>
        <begin position="42"/>
        <end position="210"/>
    </location>
</feature>
<gene>
    <name evidence="3" type="ORF">Pfl04_07780</name>
</gene>
<keyword evidence="1" id="KW-0479">Metal-binding</keyword>
<dbReference type="GO" id="GO:0020037">
    <property type="term" value="F:heme binding"/>
    <property type="evidence" value="ECO:0007669"/>
    <property type="project" value="UniProtKB-UniRule"/>
</dbReference>
<comment type="domain">
    <text evidence="1">Forms a 10-stranded antiparallel beta-barrel structure able to accommodate a hydrophobic ligand in its interior. In fact, this fold hosts the heme group, which is located in a wide surface cleft.</text>
</comment>
<keyword evidence="1" id="KW-0413">Isomerase</keyword>
<evidence type="ECO:0000256" key="1">
    <source>
        <dbReference type="HAMAP-Rule" id="MF_01297"/>
    </source>
</evidence>
<comment type="function">
    <text evidence="1">Heme-binding protein able to scavenge peroxynitrite and to protect free L-tyrosine against peroxynitrite-mediated nitration, by acting as a peroxynitrite isomerase that converts peroxynitrite to nitrate. Therefore, this protein likely plays a role in peroxynitrite sensing and in the detoxification of reactive nitrogen and oxygen species (RNS and ROS, respectively). Is able to bind nitric oxide (NO) in vitro, but may act as a sensor of peroxynitrite levels in vivo.</text>
</comment>
<dbReference type="SUPFAM" id="SSF50814">
    <property type="entry name" value="Lipocalins"/>
    <property type="match status" value="1"/>
</dbReference>
<dbReference type="GO" id="GO:0046872">
    <property type="term" value="F:metal ion binding"/>
    <property type="evidence" value="ECO:0007669"/>
    <property type="project" value="UniProtKB-KW"/>
</dbReference>
<evidence type="ECO:0000313" key="3">
    <source>
        <dbReference type="EMBL" id="GIG72374.1"/>
    </source>
</evidence>
<reference evidence="3" key="1">
    <citation type="submission" date="2021-01" db="EMBL/GenBank/DDBJ databases">
        <title>Whole genome shotgun sequence of Planosporangium flavigriseum NBRC 105377.</title>
        <authorList>
            <person name="Komaki H."/>
            <person name="Tamura T."/>
        </authorList>
    </citation>
    <scope>NUCLEOTIDE SEQUENCE</scope>
    <source>
        <strain evidence="3">NBRC 105377</strain>
    </source>
</reference>
<comment type="similarity">
    <text evidence="1">Belongs to the nitrobindin family.</text>
</comment>
<sequence length="213" mass="23511">MVGVSSEESQVNPVWMGQTAVGPYPFEETHDLRSGPDLHPALLGLLPFVGVWRGRGQGGYPTLEQDFEFAQEVRFSHDGRPFLFYESRSWLIEPDGTPIRPAAREVGWWRPVQTDPSVEHAAEAVPTTSDEIEVLLTHPTGFMELYLGKVEANGTRVEMATDAVVRTATAKEVRAGQRLYGIVEGALLYAYDMAAEGQPMSPHMSARLERVAG</sequence>
<dbReference type="PANTHER" id="PTHR15854">
    <property type="entry name" value="THAP4 PROTEIN"/>
    <property type="match status" value="1"/>
</dbReference>
<comment type="pathway">
    <text evidence="1">Nitrogen metabolism.</text>
</comment>
<dbReference type="AlphaFoldDB" id="A0A8J3LJC8"/>
<dbReference type="HAMAP" id="MF_01297">
    <property type="entry name" value="nitrobindin"/>
    <property type="match status" value="1"/>
</dbReference>
<keyword evidence="4" id="KW-1185">Reference proteome</keyword>
<keyword evidence="1" id="KW-0408">Iron</keyword>
<feature type="short sequence motif" description="GXWXGXG" evidence="1">
    <location>
        <begin position="50"/>
        <end position="56"/>
    </location>
</feature>
<evidence type="ECO:0000313" key="4">
    <source>
        <dbReference type="Proteomes" id="UP000653674"/>
    </source>
</evidence>
<accession>A0A8J3LJC8</accession>